<feature type="binding site" evidence="6 7">
    <location>
        <position position="131"/>
    </location>
    <ligand>
        <name>substrate</name>
    </ligand>
</feature>
<dbReference type="NCBIfam" id="TIGR00558">
    <property type="entry name" value="pdxH"/>
    <property type="match status" value="1"/>
</dbReference>
<gene>
    <name evidence="6" type="primary">pdxH</name>
    <name evidence="11" type="ORF">HMPREF2130_05030</name>
</gene>
<dbReference type="Gene3D" id="2.30.110.10">
    <property type="entry name" value="Electron Transport, Fmn-binding Protein, Chain A"/>
    <property type="match status" value="1"/>
</dbReference>
<feature type="domain" description="Pyridoxine 5'-phosphate oxidase dimerisation C-terminal" evidence="10">
    <location>
        <begin position="170"/>
        <end position="210"/>
    </location>
</feature>
<dbReference type="InterPro" id="IPR011576">
    <property type="entry name" value="Pyridox_Oxase_N"/>
</dbReference>
<comment type="similarity">
    <text evidence="1 6">Belongs to the pyridoxamine 5'-phosphate oxidase family.</text>
</comment>
<dbReference type="UniPathway" id="UPA01068">
    <property type="reaction ID" value="UER00304"/>
</dbReference>
<dbReference type="GO" id="GO:0004733">
    <property type="term" value="F:pyridoxamine phosphate oxidase activity"/>
    <property type="evidence" value="ECO:0007669"/>
    <property type="project" value="UniProtKB-UniRule"/>
</dbReference>
<comment type="cofactor">
    <cofactor evidence="6 8">
        <name>FMN</name>
        <dbReference type="ChEBI" id="CHEBI:58210"/>
    </cofactor>
    <text evidence="6 8">Binds 1 FMN per subunit.</text>
</comment>
<organism evidence="11 12">
    <name type="scientific">Oligella urethralis DNF00040</name>
    <dbReference type="NCBI Taxonomy" id="1401065"/>
    <lineage>
        <taxon>Bacteria</taxon>
        <taxon>Pseudomonadati</taxon>
        <taxon>Pseudomonadota</taxon>
        <taxon>Betaproteobacteria</taxon>
        <taxon>Burkholderiales</taxon>
        <taxon>Alcaligenaceae</taxon>
        <taxon>Oligella</taxon>
    </lineage>
</organism>
<dbReference type="eggNOG" id="COG0259">
    <property type="taxonomic scope" value="Bacteria"/>
</dbReference>
<comment type="pathway">
    <text evidence="6">Cofactor metabolism; pyridoxal 5'-phosphate salvage; pyridoxal 5'-phosphate from pyridoxamine 5'-phosphate: step 1/1.</text>
</comment>
<keyword evidence="4 6" id="KW-0560">Oxidoreductase</keyword>
<feature type="binding site" evidence="6 8">
    <location>
        <position position="105"/>
    </location>
    <ligand>
        <name>FMN</name>
        <dbReference type="ChEBI" id="CHEBI:58210"/>
    </ligand>
</feature>
<feature type="binding site" evidence="6 7">
    <location>
        <begin position="189"/>
        <end position="191"/>
    </location>
    <ligand>
        <name>substrate</name>
    </ligand>
</feature>
<dbReference type="GeneID" id="93428476"/>
<comment type="function">
    <text evidence="6">Catalyzes the oxidation of either pyridoxine 5'-phosphate (PNP) or pyridoxamine 5'-phosphate (PMP) into pyridoxal 5'-phosphate (PLP).</text>
</comment>
<dbReference type="Pfam" id="PF01243">
    <property type="entry name" value="PNPOx_N"/>
    <property type="match status" value="1"/>
</dbReference>
<feature type="binding site" evidence="6 8">
    <location>
        <begin position="76"/>
        <end position="77"/>
    </location>
    <ligand>
        <name>FMN</name>
        <dbReference type="ChEBI" id="CHEBI:58210"/>
    </ligand>
</feature>
<evidence type="ECO:0000259" key="9">
    <source>
        <dbReference type="Pfam" id="PF01243"/>
    </source>
</evidence>
<dbReference type="SUPFAM" id="SSF50475">
    <property type="entry name" value="FMN-binding split barrel"/>
    <property type="match status" value="1"/>
</dbReference>
<dbReference type="InterPro" id="IPR019576">
    <property type="entry name" value="Pyridoxamine_oxidase_dimer_C"/>
</dbReference>
<dbReference type="EC" id="1.4.3.5" evidence="6"/>
<evidence type="ECO:0000256" key="7">
    <source>
        <dbReference type="PIRSR" id="PIRSR000190-1"/>
    </source>
</evidence>
<reference evidence="11 12" key="1">
    <citation type="submission" date="2014-07" db="EMBL/GenBank/DDBJ databases">
        <authorList>
            <person name="McCorrison J."/>
            <person name="Sanka R."/>
            <person name="Torralba M."/>
            <person name="Gillis M."/>
            <person name="Haft D.H."/>
            <person name="Methe B."/>
            <person name="Sutton G."/>
            <person name="Nelson K.E."/>
        </authorList>
    </citation>
    <scope>NUCLEOTIDE SEQUENCE [LARGE SCALE GENOMIC DNA]</scope>
    <source>
        <strain evidence="11 12">DNF00040</strain>
    </source>
</reference>
<evidence type="ECO:0000313" key="11">
    <source>
        <dbReference type="EMBL" id="KGF30964.1"/>
    </source>
</evidence>
<evidence type="ECO:0000256" key="5">
    <source>
        <dbReference type="ARBA" id="ARBA00023096"/>
    </source>
</evidence>
<dbReference type="InterPro" id="IPR012349">
    <property type="entry name" value="Split_barrel_FMN-bd"/>
</dbReference>
<keyword evidence="2 6" id="KW-0285">Flavoprotein</keyword>
<evidence type="ECO:0000313" key="12">
    <source>
        <dbReference type="Proteomes" id="UP000029629"/>
    </source>
</evidence>
<dbReference type="NCBIfam" id="NF004231">
    <property type="entry name" value="PRK05679.1"/>
    <property type="match status" value="1"/>
</dbReference>
<evidence type="ECO:0000256" key="4">
    <source>
        <dbReference type="ARBA" id="ARBA00023002"/>
    </source>
</evidence>
<keyword evidence="12" id="KW-1185">Reference proteome</keyword>
<dbReference type="InterPro" id="IPR019740">
    <property type="entry name" value="Pyridox_Oxase_CS"/>
</dbReference>
<feature type="binding site" evidence="7">
    <location>
        <begin position="8"/>
        <end position="11"/>
    </location>
    <ligand>
        <name>substrate</name>
    </ligand>
</feature>
<comment type="catalytic activity">
    <reaction evidence="6">
        <text>pyridoxine 5'-phosphate + O2 = pyridoxal 5'-phosphate + H2O2</text>
        <dbReference type="Rhea" id="RHEA:15149"/>
        <dbReference type="ChEBI" id="CHEBI:15379"/>
        <dbReference type="ChEBI" id="CHEBI:16240"/>
        <dbReference type="ChEBI" id="CHEBI:58589"/>
        <dbReference type="ChEBI" id="CHEBI:597326"/>
        <dbReference type="EC" id="1.4.3.5"/>
    </reaction>
</comment>
<comment type="subunit">
    <text evidence="6">Homodimer.</text>
</comment>
<comment type="caution">
    <text evidence="6">Lacks conserved residue(s) required for the propagation of feature annotation.</text>
</comment>
<feature type="binding site" evidence="6 8">
    <location>
        <position position="83"/>
    </location>
    <ligand>
        <name>FMN</name>
        <dbReference type="ChEBI" id="CHEBI:58210"/>
    </ligand>
</feature>
<evidence type="ECO:0000259" key="10">
    <source>
        <dbReference type="Pfam" id="PF10590"/>
    </source>
</evidence>
<dbReference type="GO" id="GO:0010181">
    <property type="term" value="F:FMN binding"/>
    <property type="evidence" value="ECO:0007669"/>
    <property type="project" value="UniProtKB-UniRule"/>
</dbReference>
<accession>A0A096BCQ9</accession>
<dbReference type="PIRSF" id="PIRSF000190">
    <property type="entry name" value="Pyd_amn-ph_oxd"/>
    <property type="match status" value="1"/>
</dbReference>
<comment type="caution">
    <text evidence="11">The sequence shown here is derived from an EMBL/GenBank/DDBJ whole genome shotgun (WGS) entry which is preliminary data.</text>
</comment>
<evidence type="ECO:0000256" key="2">
    <source>
        <dbReference type="ARBA" id="ARBA00022630"/>
    </source>
</evidence>
<protein>
    <recommendedName>
        <fullName evidence="6">Pyridoxine/pyridoxamine 5'-phosphate oxidase</fullName>
        <ecNumber evidence="6">1.4.3.5</ecNumber>
    </recommendedName>
    <alternativeName>
        <fullName evidence="6">PNP/PMP oxidase</fullName>
        <shortName evidence="6">PNPOx</shortName>
    </alternativeName>
    <alternativeName>
        <fullName evidence="6">Pyridoxal 5'-phosphate synthase</fullName>
    </alternativeName>
</protein>
<sequence>MGSTADMRHRYEKFELLEQDAGSDPFALFDRWFQLASQDGLIEANAMTLATVNAAGEPEARMVLLKSYSEEGFIFFTNYDSAKGQAIAHNPQVSLLFFWINQERQVRINGQAHKLSVADSTEYFNSRPYGSRIGAWASQQSQVVERKTLEQRFEEYAARYPDAVPKPPHWGGYLVVPSSFEFWQGRPSRMHDRLCYRKAKDQWLMTRLAP</sequence>
<dbReference type="RefSeq" id="WP_018026762.1">
    <property type="nucleotide sequence ID" value="NZ_JRNI01000018.1"/>
</dbReference>
<proteinExistence type="inferred from homology"/>
<feature type="binding site" evidence="6 7">
    <location>
        <position position="123"/>
    </location>
    <ligand>
        <name>substrate</name>
    </ligand>
</feature>
<dbReference type="GO" id="GO:0008615">
    <property type="term" value="P:pyridoxine biosynthetic process"/>
    <property type="evidence" value="ECO:0007669"/>
    <property type="project" value="UniProtKB-UniRule"/>
</dbReference>
<dbReference type="Proteomes" id="UP000029629">
    <property type="component" value="Unassembled WGS sequence"/>
</dbReference>
<dbReference type="AlphaFoldDB" id="A0A096BCQ9"/>
<feature type="binding site" evidence="6 8">
    <location>
        <position position="193"/>
    </location>
    <ligand>
        <name>FMN</name>
        <dbReference type="ChEBI" id="CHEBI:58210"/>
    </ligand>
</feature>
<feature type="binding site" evidence="6 8">
    <location>
        <begin position="61"/>
        <end position="66"/>
    </location>
    <ligand>
        <name>FMN</name>
        <dbReference type="ChEBI" id="CHEBI:58210"/>
    </ligand>
</feature>
<evidence type="ECO:0000256" key="3">
    <source>
        <dbReference type="ARBA" id="ARBA00022643"/>
    </source>
</evidence>
<dbReference type="OrthoDB" id="9780392at2"/>
<comment type="pathway">
    <text evidence="6">Cofactor metabolism; pyridoxal 5'-phosphate salvage; pyridoxal 5'-phosphate from pyridoxine 5'-phosphate: step 1/1.</text>
</comment>
<evidence type="ECO:0000256" key="1">
    <source>
        <dbReference type="ARBA" id="ARBA00007301"/>
    </source>
</evidence>
<feature type="binding site" evidence="6 8">
    <location>
        <position position="183"/>
    </location>
    <ligand>
        <name>FMN</name>
        <dbReference type="ChEBI" id="CHEBI:58210"/>
    </ligand>
</feature>
<name>A0A096BCQ9_9BURK</name>
<evidence type="ECO:0000256" key="6">
    <source>
        <dbReference type="HAMAP-Rule" id="MF_01629"/>
    </source>
</evidence>
<dbReference type="EMBL" id="JRNI01000018">
    <property type="protein sequence ID" value="KGF30964.1"/>
    <property type="molecule type" value="Genomic_DNA"/>
</dbReference>
<dbReference type="InterPro" id="IPR000659">
    <property type="entry name" value="Pyridox_Oxase"/>
</dbReference>
<feature type="binding site" evidence="6 7">
    <location>
        <position position="66"/>
    </location>
    <ligand>
        <name>substrate</name>
    </ligand>
</feature>
<feature type="domain" description="Pyridoxamine 5'-phosphate oxidase N-terminal" evidence="9">
    <location>
        <begin position="39"/>
        <end position="156"/>
    </location>
</feature>
<feature type="binding site" evidence="6 8">
    <location>
        <begin position="140"/>
        <end position="141"/>
    </location>
    <ligand>
        <name>FMN</name>
        <dbReference type="ChEBI" id="CHEBI:58210"/>
    </ligand>
</feature>
<keyword evidence="3 6" id="KW-0288">FMN</keyword>
<dbReference type="PANTHER" id="PTHR10851">
    <property type="entry name" value="PYRIDOXINE-5-PHOSPHATE OXIDASE"/>
    <property type="match status" value="1"/>
</dbReference>
<comment type="catalytic activity">
    <reaction evidence="6">
        <text>pyridoxamine 5'-phosphate + O2 + H2O = pyridoxal 5'-phosphate + H2O2 + NH4(+)</text>
        <dbReference type="Rhea" id="RHEA:15817"/>
        <dbReference type="ChEBI" id="CHEBI:15377"/>
        <dbReference type="ChEBI" id="CHEBI:15379"/>
        <dbReference type="ChEBI" id="CHEBI:16240"/>
        <dbReference type="ChEBI" id="CHEBI:28938"/>
        <dbReference type="ChEBI" id="CHEBI:58451"/>
        <dbReference type="ChEBI" id="CHEBI:597326"/>
        <dbReference type="EC" id="1.4.3.5"/>
    </reaction>
</comment>
<dbReference type="HAMAP" id="MF_01629">
    <property type="entry name" value="PdxH"/>
    <property type="match status" value="1"/>
</dbReference>
<feature type="binding site" evidence="6 7">
    <location>
        <position position="127"/>
    </location>
    <ligand>
        <name>substrate</name>
    </ligand>
</feature>
<dbReference type="Pfam" id="PF10590">
    <property type="entry name" value="PNP_phzG_C"/>
    <property type="match status" value="1"/>
</dbReference>
<dbReference type="PANTHER" id="PTHR10851:SF0">
    <property type="entry name" value="PYRIDOXINE-5'-PHOSPHATE OXIDASE"/>
    <property type="match status" value="1"/>
</dbReference>
<evidence type="ECO:0000256" key="8">
    <source>
        <dbReference type="PIRSR" id="PIRSR000190-2"/>
    </source>
</evidence>
<dbReference type="PROSITE" id="PS01064">
    <property type="entry name" value="PYRIDOX_OXIDASE"/>
    <property type="match status" value="1"/>
</dbReference>
<keyword evidence="5 6" id="KW-0664">Pyridoxine biosynthesis</keyword>